<dbReference type="Pfam" id="PF00380">
    <property type="entry name" value="Ribosomal_S9"/>
    <property type="match status" value="1"/>
</dbReference>
<gene>
    <name evidence="6" type="ORF">P7K49_021311</name>
</gene>
<evidence type="ECO:0000313" key="7">
    <source>
        <dbReference type="Proteomes" id="UP001266305"/>
    </source>
</evidence>
<protein>
    <recommendedName>
        <fullName evidence="4">Small ribosomal subunit protein uS9</fullName>
    </recommendedName>
    <alternativeName>
        <fullName evidence="5">40S ribosomal protein S16</fullName>
    </alternativeName>
</protein>
<name>A0ABQ9USB2_SAGOE</name>
<dbReference type="SUPFAM" id="SSF54211">
    <property type="entry name" value="Ribosomal protein S5 domain 2-like"/>
    <property type="match status" value="1"/>
</dbReference>
<keyword evidence="2" id="KW-0689">Ribosomal protein</keyword>
<evidence type="ECO:0000313" key="6">
    <source>
        <dbReference type="EMBL" id="KAK2099963.1"/>
    </source>
</evidence>
<dbReference type="PANTHER" id="PTHR21569">
    <property type="entry name" value="RIBOSOMAL PROTEIN S9"/>
    <property type="match status" value="1"/>
</dbReference>
<evidence type="ECO:0000256" key="1">
    <source>
        <dbReference type="ARBA" id="ARBA00005251"/>
    </source>
</evidence>
<dbReference type="EMBL" id="JASSZA010000010">
    <property type="protein sequence ID" value="KAK2099963.1"/>
    <property type="molecule type" value="Genomic_DNA"/>
</dbReference>
<dbReference type="InterPro" id="IPR000754">
    <property type="entry name" value="Ribosomal_uS9"/>
</dbReference>
<dbReference type="Proteomes" id="UP001266305">
    <property type="component" value="Unassembled WGS sequence"/>
</dbReference>
<dbReference type="InterPro" id="IPR014721">
    <property type="entry name" value="Ribsml_uS5_D2-typ_fold_subgr"/>
</dbReference>
<reference evidence="6 7" key="1">
    <citation type="submission" date="2023-05" db="EMBL/GenBank/DDBJ databases">
        <title>B98-5 Cell Line De Novo Hybrid Assembly: An Optical Mapping Approach.</title>
        <authorList>
            <person name="Kananen K."/>
            <person name="Auerbach J.A."/>
            <person name="Kautto E."/>
            <person name="Blachly J.S."/>
        </authorList>
    </citation>
    <scope>NUCLEOTIDE SEQUENCE [LARGE SCALE GENOMIC DNA]</scope>
    <source>
        <strain evidence="6">B95-8</strain>
        <tissue evidence="6">Cell line</tissue>
    </source>
</reference>
<evidence type="ECO:0000256" key="3">
    <source>
        <dbReference type="ARBA" id="ARBA00023274"/>
    </source>
</evidence>
<dbReference type="Gene3D" id="3.30.230.10">
    <property type="match status" value="1"/>
</dbReference>
<dbReference type="PANTHER" id="PTHR21569:SF16">
    <property type="entry name" value="RIBOSOMAL PROTEIN S16"/>
    <property type="match status" value="1"/>
</dbReference>
<evidence type="ECO:0000256" key="2">
    <source>
        <dbReference type="ARBA" id="ARBA00022980"/>
    </source>
</evidence>
<comment type="similarity">
    <text evidence="1">Belongs to the universal ribosomal protein uS9 family.</text>
</comment>
<evidence type="ECO:0000256" key="4">
    <source>
        <dbReference type="ARBA" id="ARBA00035259"/>
    </source>
</evidence>
<keyword evidence="3" id="KW-0687">Ribonucleoprotein</keyword>
<sequence length="93" mass="10485">MPSKGPLQSVQIFRHKKTATAVMHCKRSNGLIKSISKALVAYYQKYVNEASKKEIKDILILYDWTLLIADPCHCESKMIEGPGAHACYQKSCQ</sequence>
<dbReference type="InterPro" id="IPR020568">
    <property type="entry name" value="Ribosomal_Su5_D2-typ_SF"/>
</dbReference>
<organism evidence="6 7">
    <name type="scientific">Saguinus oedipus</name>
    <name type="common">Cotton-top tamarin</name>
    <name type="synonym">Oedipomidas oedipus</name>
    <dbReference type="NCBI Taxonomy" id="9490"/>
    <lineage>
        <taxon>Eukaryota</taxon>
        <taxon>Metazoa</taxon>
        <taxon>Chordata</taxon>
        <taxon>Craniata</taxon>
        <taxon>Vertebrata</taxon>
        <taxon>Euteleostomi</taxon>
        <taxon>Mammalia</taxon>
        <taxon>Eutheria</taxon>
        <taxon>Euarchontoglires</taxon>
        <taxon>Primates</taxon>
        <taxon>Haplorrhini</taxon>
        <taxon>Platyrrhini</taxon>
        <taxon>Cebidae</taxon>
        <taxon>Callitrichinae</taxon>
        <taxon>Saguinus</taxon>
    </lineage>
</organism>
<accession>A0ABQ9USB2</accession>
<comment type="caution">
    <text evidence="6">The sequence shown here is derived from an EMBL/GenBank/DDBJ whole genome shotgun (WGS) entry which is preliminary data.</text>
</comment>
<keyword evidence="7" id="KW-1185">Reference proteome</keyword>
<evidence type="ECO:0000256" key="5">
    <source>
        <dbReference type="ARBA" id="ARBA00043019"/>
    </source>
</evidence>
<proteinExistence type="inferred from homology"/>